<dbReference type="InterPro" id="IPR025943">
    <property type="entry name" value="Sigma_54_int_dom_ATP-bd_2"/>
</dbReference>
<gene>
    <name evidence="10" type="ORF">AKJ09_00613</name>
</gene>
<feature type="domain" description="Sigma-54 factor interaction" evidence="8">
    <location>
        <begin position="147"/>
        <end position="377"/>
    </location>
</feature>
<dbReference type="PROSITE" id="PS00688">
    <property type="entry name" value="SIGMA54_INTERACT_3"/>
    <property type="match status" value="1"/>
</dbReference>
<keyword evidence="1" id="KW-0547">Nucleotide-binding</keyword>
<evidence type="ECO:0000259" key="8">
    <source>
        <dbReference type="PROSITE" id="PS50045"/>
    </source>
</evidence>
<dbReference type="Pfam" id="PF00072">
    <property type="entry name" value="Response_reg"/>
    <property type="match status" value="1"/>
</dbReference>
<dbReference type="InterPro" id="IPR025944">
    <property type="entry name" value="Sigma_54_int_dom_CS"/>
</dbReference>
<dbReference type="SUPFAM" id="SSF46689">
    <property type="entry name" value="Homeodomain-like"/>
    <property type="match status" value="1"/>
</dbReference>
<dbReference type="OrthoDB" id="9762726at2"/>
<evidence type="ECO:0000256" key="5">
    <source>
        <dbReference type="ARBA" id="ARBA00023163"/>
    </source>
</evidence>
<dbReference type="AlphaFoldDB" id="A0A0K1PLF3"/>
<evidence type="ECO:0000313" key="10">
    <source>
        <dbReference type="EMBL" id="AKU93949.1"/>
    </source>
</evidence>
<keyword evidence="6" id="KW-0597">Phosphoprotein</keyword>
<evidence type="ECO:0000313" key="11">
    <source>
        <dbReference type="Proteomes" id="UP000064967"/>
    </source>
</evidence>
<dbReference type="KEGG" id="llu:AKJ09_00613"/>
<proteinExistence type="predicted"/>
<keyword evidence="5" id="KW-0804">Transcription</keyword>
<reference evidence="10 11" key="1">
    <citation type="submission" date="2015-08" db="EMBL/GenBank/DDBJ databases">
        <authorList>
            <person name="Babu N.S."/>
            <person name="Beckwith C.J."/>
            <person name="Beseler K.G."/>
            <person name="Brison A."/>
            <person name="Carone J.V."/>
            <person name="Caskin T.P."/>
            <person name="Diamond M."/>
            <person name="Durham M.E."/>
            <person name="Foxe J.M."/>
            <person name="Go M."/>
            <person name="Henderson B.A."/>
            <person name="Jones I.B."/>
            <person name="McGettigan J.A."/>
            <person name="Micheletti S.J."/>
            <person name="Nasrallah M.E."/>
            <person name="Ortiz D."/>
            <person name="Piller C.R."/>
            <person name="Privatt S.R."/>
            <person name="Schneider S.L."/>
            <person name="Sharp S."/>
            <person name="Smith T.C."/>
            <person name="Stanton J.D."/>
            <person name="Ullery H.E."/>
            <person name="Wilson R.J."/>
            <person name="Serrano M.G."/>
            <person name="Buck G."/>
            <person name="Lee V."/>
            <person name="Wang Y."/>
            <person name="Carvalho R."/>
            <person name="Voegtly L."/>
            <person name="Shi R."/>
            <person name="Duckworth R."/>
            <person name="Johnson A."/>
            <person name="Loviza R."/>
            <person name="Walstead R."/>
            <person name="Shah Z."/>
            <person name="Kiflezghi M."/>
            <person name="Wade K."/>
            <person name="Ball S.L."/>
            <person name="Bradley K.W."/>
            <person name="Asai D.J."/>
            <person name="Bowman C.A."/>
            <person name="Russell D.A."/>
            <person name="Pope W.H."/>
            <person name="Jacobs-Sera D."/>
            <person name="Hendrix R.W."/>
            <person name="Hatfull G.F."/>
        </authorList>
    </citation>
    <scope>NUCLEOTIDE SEQUENCE [LARGE SCALE GENOMIC DNA]</scope>
    <source>
        <strain evidence="10 11">DSM 27648</strain>
    </source>
</reference>
<dbReference type="FunFam" id="3.40.50.300:FF:000006">
    <property type="entry name" value="DNA-binding transcriptional regulator NtrC"/>
    <property type="match status" value="1"/>
</dbReference>
<sequence length="462" mass="49781">MKNRETVLIVDDDAGFRRAWKRILASDGFDVLEAGTAPEALTAFERARPRLVVLDLMLPPSGTPEAGAELLGRMLGACPQAKVVVVSGTGDTALSLSLVRRGAYDFLAKPVDPDVLSAVLARAHARLVLEDRVRDLETAVPTEAGGALGRSPAFVAAKDLAVRAAKTDVPVLLTGESGTGKEVFARLVHASSRRAREPFVAVNCGAITPSLLESTLFGHKKGAFTGATSDAKGLFVEANGGTLFLDEIGDLATDLQVKLLRALEAQEILPVGASKPVTVDVRVVSATHRPLPELIASKAFRDDLYWRIRGIEIALPRLAERSEDLLVLSQHFLNQARALVPGAGAPRLSPEARRCIEQYPWPGNLRELRNEMQRALVLAGGREEILRDDLSPDVQGTATPLEGATEHDDDEGGSLEEKVQRLERREILRALAETAGNKSHAAERLGLSRQGLLNKMARFGIR</sequence>
<dbReference type="Gene3D" id="3.40.50.2300">
    <property type="match status" value="1"/>
</dbReference>
<dbReference type="InterPro" id="IPR003593">
    <property type="entry name" value="AAA+_ATPase"/>
</dbReference>
<evidence type="ECO:0000256" key="7">
    <source>
        <dbReference type="SAM" id="MobiDB-lite"/>
    </source>
</evidence>
<evidence type="ECO:0000256" key="4">
    <source>
        <dbReference type="ARBA" id="ARBA00023125"/>
    </source>
</evidence>
<dbReference type="Gene3D" id="1.10.10.60">
    <property type="entry name" value="Homeodomain-like"/>
    <property type="match status" value="1"/>
</dbReference>
<dbReference type="InterPro" id="IPR002078">
    <property type="entry name" value="Sigma_54_int"/>
</dbReference>
<keyword evidence="11" id="KW-1185">Reference proteome</keyword>
<dbReference type="GO" id="GO:0005524">
    <property type="term" value="F:ATP binding"/>
    <property type="evidence" value="ECO:0007669"/>
    <property type="project" value="UniProtKB-KW"/>
</dbReference>
<dbReference type="PROSITE" id="PS50045">
    <property type="entry name" value="SIGMA54_INTERACT_4"/>
    <property type="match status" value="1"/>
</dbReference>
<dbReference type="PRINTS" id="PR01590">
    <property type="entry name" value="HTHFIS"/>
</dbReference>
<protein>
    <submittedName>
        <fullName evidence="10">Response regulator of zinc sigma-54-dependent two-component system</fullName>
    </submittedName>
</protein>
<feature type="domain" description="Response regulatory" evidence="9">
    <location>
        <begin position="6"/>
        <end position="124"/>
    </location>
</feature>
<dbReference type="InterPro" id="IPR001789">
    <property type="entry name" value="Sig_transdc_resp-reg_receiver"/>
</dbReference>
<dbReference type="SMART" id="SM00448">
    <property type="entry name" value="REC"/>
    <property type="match status" value="1"/>
</dbReference>
<dbReference type="PROSITE" id="PS00675">
    <property type="entry name" value="SIGMA54_INTERACT_1"/>
    <property type="match status" value="1"/>
</dbReference>
<organism evidence="10 11">
    <name type="scientific">Labilithrix luteola</name>
    <dbReference type="NCBI Taxonomy" id="1391654"/>
    <lineage>
        <taxon>Bacteria</taxon>
        <taxon>Pseudomonadati</taxon>
        <taxon>Myxococcota</taxon>
        <taxon>Polyangia</taxon>
        <taxon>Polyangiales</taxon>
        <taxon>Labilitrichaceae</taxon>
        <taxon>Labilithrix</taxon>
    </lineage>
</organism>
<keyword evidence="4" id="KW-0238">DNA-binding</keyword>
<dbReference type="PROSITE" id="PS00676">
    <property type="entry name" value="SIGMA54_INTERACT_2"/>
    <property type="match status" value="1"/>
</dbReference>
<dbReference type="STRING" id="1391654.AKJ09_00613"/>
<dbReference type="Pfam" id="PF00158">
    <property type="entry name" value="Sigma54_activat"/>
    <property type="match status" value="1"/>
</dbReference>
<dbReference type="PANTHER" id="PTHR32071">
    <property type="entry name" value="TRANSCRIPTIONAL REGULATORY PROTEIN"/>
    <property type="match status" value="1"/>
</dbReference>
<dbReference type="SUPFAM" id="SSF52172">
    <property type="entry name" value="CheY-like"/>
    <property type="match status" value="1"/>
</dbReference>
<dbReference type="Pfam" id="PF25601">
    <property type="entry name" value="AAA_lid_14"/>
    <property type="match status" value="1"/>
</dbReference>
<keyword evidence="2" id="KW-0067">ATP-binding</keyword>
<dbReference type="GO" id="GO:0043565">
    <property type="term" value="F:sequence-specific DNA binding"/>
    <property type="evidence" value="ECO:0007669"/>
    <property type="project" value="InterPro"/>
</dbReference>
<dbReference type="Proteomes" id="UP000064967">
    <property type="component" value="Chromosome"/>
</dbReference>
<name>A0A0K1PLF3_9BACT</name>
<dbReference type="Gene3D" id="3.40.50.300">
    <property type="entry name" value="P-loop containing nucleotide triphosphate hydrolases"/>
    <property type="match status" value="1"/>
</dbReference>
<dbReference type="InterPro" id="IPR009057">
    <property type="entry name" value="Homeodomain-like_sf"/>
</dbReference>
<dbReference type="GO" id="GO:0000160">
    <property type="term" value="P:phosphorelay signal transduction system"/>
    <property type="evidence" value="ECO:0007669"/>
    <property type="project" value="InterPro"/>
</dbReference>
<evidence type="ECO:0000259" key="9">
    <source>
        <dbReference type="PROSITE" id="PS50110"/>
    </source>
</evidence>
<evidence type="ECO:0000256" key="6">
    <source>
        <dbReference type="PROSITE-ProRule" id="PRU00169"/>
    </source>
</evidence>
<dbReference type="EMBL" id="CP012333">
    <property type="protein sequence ID" value="AKU93949.1"/>
    <property type="molecule type" value="Genomic_DNA"/>
</dbReference>
<dbReference type="InterPro" id="IPR011006">
    <property type="entry name" value="CheY-like_superfamily"/>
</dbReference>
<dbReference type="SMART" id="SM00382">
    <property type="entry name" value="AAA"/>
    <property type="match status" value="1"/>
</dbReference>
<dbReference type="CDD" id="cd00009">
    <property type="entry name" value="AAA"/>
    <property type="match status" value="1"/>
</dbReference>
<dbReference type="RefSeq" id="WP_146645622.1">
    <property type="nucleotide sequence ID" value="NZ_CP012333.1"/>
</dbReference>
<feature type="modified residue" description="4-aspartylphosphate" evidence="6">
    <location>
        <position position="55"/>
    </location>
</feature>
<feature type="region of interest" description="Disordered" evidence="7">
    <location>
        <begin position="388"/>
        <end position="415"/>
    </location>
</feature>
<evidence type="ECO:0000256" key="1">
    <source>
        <dbReference type="ARBA" id="ARBA00022741"/>
    </source>
</evidence>
<dbReference type="InterPro" id="IPR027417">
    <property type="entry name" value="P-loop_NTPase"/>
</dbReference>
<dbReference type="InterPro" id="IPR058031">
    <property type="entry name" value="AAA_lid_NorR"/>
</dbReference>
<dbReference type="Pfam" id="PF02954">
    <property type="entry name" value="HTH_8"/>
    <property type="match status" value="1"/>
</dbReference>
<dbReference type="PROSITE" id="PS50110">
    <property type="entry name" value="RESPONSE_REGULATORY"/>
    <property type="match status" value="1"/>
</dbReference>
<dbReference type="GO" id="GO:0006355">
    <property type="term" value="P:regulation of DNA-templated transcription"/>
    <property type="evidence" value="ECO:0007669"/>
    <property type="project" value="InterPro"/>
</dbReference>
<keyword evidence="3" id="KW-0805">Transcription regulation</keyword>
<evidence type="ECO:0000256" key="2">
    <source>
        <dbReference type="ARBA" id="ARBA00022840"/>
    </source>
</evidence>
<dbReference type="SUPFAM" id="SSF52540">
    <property type="entry name" value="P-loop containing nucleoside triphosphate hydrolases"/>
    <property type="match status" value="1"/>
</dbReference>
<dbReference type="Gene3D" id="1.10.8.60">
    <property type="match status" value="1"/>
</dbReference>
<dbReference type="InterPro" id="IPR002197">
    <property type="entry name" value="HTH_Fis"/>
</dbReference>
<accession>A0A0K1PLF3</accession>
<evidence type="ECO:0000256" key="3">
    <source>
        <dbReference type="ARBA" id="ARBA00023015"/>
    </source>
</evidence>
<dbReference type="InterPro" id="IPR025662">
    <property type="entry name" value="Sigma_54_int_dom_ATP-bd_1"/>
</dbReference>